<dbReference type="SMART" id="SM00112">
    <property type="entry name" value="CA"/>
    <property type="match status" value="1"/>
</dbReference>
<keyword evidence="3 11" id="KW-0812">Transmembrane</keyword>
<keyword evidence="5 10" id="KW-0106">Calcium</keyword>
<keyword evidence="9" id="KW-0325">Glycoprotein</keyword>
<dbReference type="InterPro" id="IPR002126">
    <property type="entry name" value="Cadherin-like_dom"/>
</dbReference>
<evidence type="ECO:0000313" key="14">
    <source>
        <dbReference type="Proteomes" id="UP001497482"/>
    </source>
</evidence>
<feature type="domain" description="Cadherin" evidence="12">
    <location>
        <begin position="36"/>
        <end position="110"/>
    </location>
</feature>
<dbReference type="EMBL" id="OZ035824">
    <property type="protein sequence ID" value="CAL1593122.1"/>
    <property type="molecule type" value="Genomic_DNA"/>
</dbReference>
<evidence type="ECO:0000256" key="11">
    <source>
        <dbReference type="SAM" id="Phobius"/>
    </source>
</evidence>
<keyword evidence="4" id="KW-0677">Repeat</keyword>
<dbReference type="Gene3D" id="2.60.40.60">
    <property type="entry name" value="Cadherins"/>
    <property type="match status" value="2"/>
</dbReference>
<protein>
    <recommendedName>
        <fullName evidence="12">Cadherin domain-containing protein</fullName>
    </recommendedName>
</protein>
<dbReference type="SUPFAM" id="SSF49313">
    <property type="entry name" value="Cadherin-like"/>
    <property type="match status" value="2"/>
</dbReference>
<evidence type="ECO:0000256" key="9">
    <source>
        <dbReference type="ARBA" id="ARBA00023180"/>
    </source>
</evidence>
<gene>
    <name evidence="13" type="ORF">KC01_LOCUS22272</name>
</gene>
<organism evidence="13 14">
    <name type="scientific">Knipowitschia caucasica</name>
    <name type="common">Caucasian dwarf goby</name>
    <name type="synonym">Pomatoschistus caucasicus</name>
    <dbReference type="NCBI Taxonomy" id="637954"/>
    <lineage>
        <taxon>Eukaryota</taxon>
        <taxon>Metazoa</taxon>
        <taxon>Chordata</taxon>
        <taxon>Craniata</taxon>
        <taxon>Vertebrata</taxon>
        <taxon>Euteleostomi</taxon>
        <taxon>Actinopterygii</taxon>
        <taxon>Neopterygii</taxon>
        <taxon>Teleostei</taxon>
        <taxon>Neoteleostei</taxon>
        <taxon>Acanthomorphata</taxon>
        <taxon>Gobiaria</taxon>
        <taxon>Gobiiformes</taxon>
        <taxon>Gobioidei</taxon>
        <taxon>Gobiidae</taxon>
        <taxon>Gobiinae</taxon>
        <taxon>Knipowitschia</taxon>
    </lineage>
</organism>
<dbReference type="InterPro" id="IPR050971">
    <property type="entry name" value="Cadherin-domain_protein"/>
</dbReference>
<accession>A0AAV2KYG2</accession>
<evidence type="ECO:0000256" key="2">
    <source>
        <dbReference type="ARBA" id="ARBA00022475"/>
    </source>
</evidence>
<comment type="subcellular location">
    <subcellularLocation>
        <location evidence="1">Cell membrane</location>
    </subcellularLocation>
</comment>
<dbReference type="PROSITE" id="PS00232">
    <property type="entry name" value="CADHERIN_1"/>
    <property type="match status" value="1"/>
</dbReference>
<evidence type="ECO:0000256" key="5">
    <source>
        <dbReference type="ARBA" id="ARBA00022837"/>
    </source>
</evidence>
<dbReference type="GO" id="GO:0005886">
    <property type="term" value="C:plasma membrane"/>
    <property type="evidence" value="ECO:0007669"/>
    <property type="project" value="UniProtKB-SubCell"/>
</dbReference>
<evidence type="ECO:0000256" key="8">
    <source>
        <dbReference type="ARBA" id="ARBA00023136"/>
    </source>
</evidence>
<keyword evidence="7 11" id="KW-1133">Transmembrane helix</keyword>
<name>A0AAV2KYG2_KNICA</name>
<evidence type="ECO:0000256" key="4">
    <source>
        <dbReference type="ARBA" id="ARBA00022737"/>
    </source>
</evidence>
<dbReference type="PANTHER" id="PTHR24025">
    <property type="entry name" value="DESMOGLEIN FAMILY MEMBER"/>
    <property type="match status" value="1"/>
</dbReference>
<evidence type="ECO:0000259" key="12">
    <source>
        <dbReference type="PROSITE" id="PS50268"/>
    </source>
</evidence>
<dbReference type="PROSITE" id="PS50268">
    <property type="entry name" value="CADHERIN_2"/>
    <property type="match status" value="1"/>
</dbReference>
<dbReference type="GO" id="GO:0030057">
    <property type="term" value="C:desmosome"/>
    <property type="evidence" value="ECO:0007669"/>
    <property type="project" value="TreeGrafter"/>
</dbReference>
<sequence length="425" mass="46809">MNPFVRPVIAGAPSVVIEISLKSGSFIFVTNSMNALKIYAKGTDPDNWLNINEDTAEIRLNKIPDRESPFLINGTYFAEILAISKDMPARTATGTIAIKVIDSNDHCPALTSTKMLLCEDQRSILVTAHDEDMDPNGPPFTFKILPENTRGVWEVESVSGTEAEFRTEEKLWPGTYSIEMEVSDAQSLSCPTPQTFDVNVCECVGPDASPCMAKQASSEEKTHIDFSGPAVSLMIVAACLLLFIPFLMVVCQCGGTNAIFADKFRELPFEAKEHLIAYHTEGRGEDKEVPLYSAPLKLGTQRQVEGATTLLGGMTKETREIITTTNTSDAFMVNGGSSRVMGQGEGSYSIYRDRYLQDQGFSTYNGRTVYDKQATMFEDIALPDAFLEQYYSQKSAVTVTGKDALLVYDDEGFEAQKNFHIVEMG</sequence>
<reference evidence="13 14" key="1">
    <citation type="submission" date="2024-04" db="EMBL/GenBank/DDBJ databases">
        <authorList>
            <person name="Waldvogel A.-M."/>
            <person name="Schoenle A."/>
        </authorList>
    </citation>
    <scope>NUCLEOTIDE SEQUENCE [LARGE SCALE GENOMIC DNA]</scope>
</reference>
<dbReference type="GO" id="GO:0007156">
    <property type="term" value="P:homophilic cell adhesion via plasma membrane adhesion molecules"/>
    <property type="evidence" value="ECO:0007669"/>
    <property type="project" value="InterPro"/>
</dbReference>
<dbReference type="PANTHER" id="PTHR24025:SF32">
    <property type="entry name" value="DESMOGLEIN-2"/>
    <property type="match status" value="1"/>
</dbReference>
<proteinExistence type="predicted"/>
<dbReference type="GO" id="GO:0009653">
    <property type="term" value="P:anatomical structure morphogenesis"/>
    <property type="evidence" value="ECO:0007669"/>
    <property type="project" value="UniProtKB-ARBA"/>
</dbReference>
<dbReference type="InterPro" id="IPR020894">
    <property type="entry name" value="Cadherin_CS"/>
</dbReference>
<dbReference type="InterPro" id="IPR015919">
    <property type="entry name" value="Cadherin-like_sf"/>
</dbReference>
<evidence type="ECO:0000256" key="7">
    <source>
        <dbReference type="ARBA" id="ARBA00022989"/>
    </source>
</evidence>
<evidence type="ECO:0000256" key="6">
    <source>
        <dbReference type="ARBA" id="ARBA00022889"/>
    </source>
</evidence>
<evidence type="ECO:0000256" key="10">
    <source>
        <dbReference type="PROSITE-ProRule" id="PRU00043"/>
    </source>
</evidence>
<evidence type="ECO:0000256" key="1">
    <source>
        <dbReference type="ARBA" id="ARBA00004236"/>
    </source>
</evidence>
<dbReference type="AlphaFoldDB" id="A0AAV2KYG2"/>
<feature type="transmembrane region" description="Helical" evidence="11">
    <location>
        <begin position="230"/>
        <end position="250"/>
    </location>
</feature>
<keyword evidence="2" id="KW-1003">Cell membrane</keyword>
<dbReference type="FunFam" id="2.60.40.60:FF:000031">
    <property type="entry name" value="Cadherin 3"/>
    <property type="match status" value="1"/>
</dbReference>
<dbReference type="Proteomes" id="UP001497482">
    <property type="component" value="Chromosome 2"/>
</dbReference>
<dbReference type="GO" id="GO:0005509">
    <property type="term" value="F:calcium ion binding"/>
    <property type="evidence" value="ECO:0007669"/>
    <property type="project" value="UniProtKB-UniRule"/>
</dbReference>
<keyword evidence="8 11" id="KW-0472">Membrane</keyword>
<keyword evidence="6" id="KW-0130">Cell adhesion</keyword>
<keyword evidence="14" id="KW-1185">Reference proteome</keyword>
<evidence type="ECO:0000313" key="13">
    <source>
        <dbReference type="EMBL" id="CAL1593122.1"/>
    </source>
</evidence>
<evidence type="ECO:0000256" key="3">
    <source>
        <dbReference type="ARBA" id="ARBA00022692"/>
    </source>
</evidence>
<dbReference type="CDD" id="cd11304">
    <property type="entry name" value="Cadherin_repeat"/>
    <property type="match status" value="2"/>
</dbReference>